<feature type="domain" description="Integrase catalytic" evidence="2">
    <location>
        <begin position="77"/>
        <end position="159"/>
    </location>
</feature>
<dbReference type="AlphaFoldDB" id="A0A8S0XLD8"/>
<gene>
    <name evidence="3" type="ORF">METHB2_80059</name>
</gene>
<protein>
    <submittedName>
        <fullName evidence="3">Transposase</fullName>
    </submittedName>
</protein>
<dbReference type="Pfam" id="PF00665">
    <property type="entry name" value="rve"/>
    <property type="match status" value="1"/>
</dbReference>
<dbReference type="PANTHER" id="PTHR46889:SF4">
    <property type="entry name" value="TRANSPOSASE INSO FOR INSERTION SEQUENCE ELEMENT IS911B-RELATED"/>
    <property type="match status" value="1"/>
</dbReference>
<comment type="caution">
    <text evidence="3">The sequence shown here is derived from an EMBL/GenBank/DDBJ whole genome shotgun (WGS) entry which is preliminary data.</text>
</comment>
<sequence length="165" mass="18501">MGRFLQSEFNKNGTGRLKMALSGRDRTLSRWRPGRLMGEAGLACKTQRQFKAAMNSRHNQPLAPDSLDRPFNVDRPHQVQADAITPIPAPEGWLYSAVVIDLYSRPRVGESMAEPRRAKRVNDALLMAICKRKPEKGLRRPTERGSQQAPESHRALLTNMASGRA</sequence>
<organism evidence="3 4">
    <name type="scientific">Candidatus Methylobacter favarea</name>
    <dbReference type="NCBI Taxonomy" id="2707345"/>
    <lineage>
        <taxon>Bacteria</taxon>
        <taxon>Pseudomonadati</taxon>
        <taxon>Pseudomonadota</taxon>
        <taxon>Gammaproteobacteria</taxon>
        <taxon>Methylococcales</taxon>
        <taxon>Methylococcaceae</taxon>
        <taxon>Methylobacter</taxon>
    </lineage>
</organism>
<name>A0A8S0XLD8_9GAMM</name>
<evidence type="ECO:0000259" key="2">
    <source>
        <dbReference type="Pfam" id="PF00665"/>
    </source>
</evidence>
<dbReference type="InterPro" id="IPR050900">
    <property type="entry name" value="Transposase_IS3/IS150/IS904"/>
</dbReference>
<dbReference type="EMBL" id="CADCXN010000113">
    <property type="protein sequence ID" value="CAA9892742.1"/>
    <property type="molecule type" value="Genomic_DNA"/>
</dbReference>
<keyword evidence="4" id="KW-1185">Reference proteome</keyword>
<reference evidence="3 4" key="1">
    <citation type="submission" date="2020-02" db="EMBL/GenBank/DDBJ databases">
        <authorList>
            <person name="Hogendoorn C."/>
        </authorList>
    </citation>
    <scope>NUCLEOTIDE SEQUENCE [LARGE SCALE GENOMIC DNA]</scope>
    <source>
        <strain evidence="3">METHB21</strain>
    </source>
</reference>
<dbReference type="Proteomes" id="UP000494216">
    <property type="component" value="Unassembled WGS sequence"/>
</dbReference>
<dbReference type="PANTHER" id="PTHR46889">
    <property type="entry name" value="TRANSPOSASE INSF FOR INSERTION SEQUENCE IS3B-RELATED"/>
    <property type="match status" value="1"/>
</dbReference>
<dbReference type="InterPro" id="IPR012337">
    <property type="entry name" value="RNaseH-like_sf"/>
</dbReference>
<proteinExistence type="predicted"/>
<feature type="region of interest" description="Disordered" evidence="1">
    <location>
        <begin position="133"/>
        <end position="165"/>
    </location>
</feature>
<dbReference type="InterPro" id="IPR001584">
    <property type="entry name" value="Integrase_cat-core"/>
</dbReference>
<evidence type="ECO:0000256" key="1">
    <source>
        <dbReference type="SAM" id="MobiDB-lite"/>
    </source>
</evidence>
<accession>A0A8S0XLD8</accession>
<dbReference type="SUPFAM" id="SSF53098">
    <property type="entry name" value="Ribonuclease H-like"/>
    <property type="match status" value="1"/>
</dbReference>
<evidence type="ECO:0000313" key="3">
    <source>
        <dbReference type="EMBL" id="CAA9892742.1"/>
    </source>
</evidence>
<evidence type="ECO:0000313" key="4">
    <source>
        <dbReference type="Proteomes" id="UP000494216"/>
    </source>
</evidence>
<dbReference type="GO" id="GO:0015074">
    <property type="term" value="P:DNA integration"/>
    <property type="evidence" value="ECO:0007669"/>
    <property type="project" value="InterPro"/>
</dbReference>